<dbReference type="Gramene" id="OPUNC10G05340.1">
    <property type="protein sequence ID" value="OPUNC10G05340.1"/>
    <property type="gene ID" value="OPUNC10G05340"/>
</dbReference>
<evidence type="ECO:0008006" key="8">
    <source>
        <dbReference type="Google" id="ProtNLM"/>
    </source>
</evidence>
<accession>A0A0E0M6K3</accession>
<name>A0A0E0M6K3_ORYPU</name>
<comment type="similarity">
    <text evidence="1">Belongs to the plant rapid alkalinization factor (RALF) family.</text>
</comment>
<dbReference type="EnsemblPlants" id="OPUNC10G05340.1">
    <property type="protein sequence ID" value="OPUNC10G05340.1"/>
    <property type="gene ID" value="OPUNC10G05340"/>
</dbReference>
<dbReference type="Pfam" id="PF05498">
    <property type="entry name" value="RALF"/>
    <property type="match status" value="1"/>
</dbReference>
<feature type="signal peptide" evidence="5">
    <location>
        <begin position="1"/>
        <end position="21"/>
    </location>
</feature>
<keyword evidence="4" id="KW-1015">Disulfide bond</keyword>
<dbReference type="AlphaFoldDB" id="A0A0E0M6K3"/>
<organism evidence="6">
    <name type="scientific">Oryza punctata</name>
    <name type="common">Red rice</name>
    <dbReference type="NCBI Taxonomy" id="4537"/>
    <lineage>
        <taxon>Eukaryota</taxon>
        <taxon>Viridiplantae</taxon>
        <taxon>Streptophyta</taxon>
        <taxon>Embryophyta</taxon>
        <taxon>Tracheophyta</taxon>
        <taxon>Spermatophyta</taxon>
        <taxon>Magnoliopsida</taxon>
        <taxon>Liliopsida</taxon>
        <taxon>Poales</taxon>
        <taxon>Poaceae</taxon>
        <taxon>BOP clade</taxon>
        <taxon>Oryzoideae</taxon>
        <taxon>Oryzeae</taxon>
        <taxon>Oryzinae</taxon>
        <taxon>Oryza</taxon>
    </lineage>
</organism>
<dbReference type="PANTHER" id="PTHR33136:SF13">
    <property type="entry name" value="OS10G0328900 PROTEIN"/>
    <property type="match status" value="1"/>
</dbReference>
<evidence type="ECO:0000256" key="3">
    <source>
        <dbReference type="ARBA" id="ARBA00022729"/>
    </source>
</evidence>
<proteinExistence type="inferred from homology"/>
<evidence type="ECO:0000256" key="1">
    <source>
        <dbReference type="ARBA" id="ARBA00009178"/>
    </source>
</evidence>
<dbReference type="InterPro" id="IPR008801">
    <property type="entry name" value="RALF"/>
</dbReference>
<dbReference type="GO" id="GO:0019722">
    <property type="term" value="P:calcium-mediated signaling"/>
    <property type="evidence" value="ECO:0007669"/>
    <property type="project" value="TreeGrafter"/>
</dbReference>
<dbReference type="HOGENOM" id="CLU_127895_1_1_1"/>
<reference evidence="6" key="1">
    <citation type="submission" date="2015-04" db="UniProtKB">
        <authorList>
            <consortium name="EnsemblPlants"/>
        </authorList>
    </citation>
    <scope>IDENTIFICATION</scope>
</reference>
<dbReference type="OMA" id="RGCDAIT"/>
<evidence type="ECO:0000313" key="6">
    <source>
        <dbReference type="EnsemblPlants" id="OPUNC10G05340.1"/>
    </source>
</evidence>
<evidence type="ECO:0000256" key="2">
    <source>
        <dbReference type="ARBA" id="ARBA00022702"/>
    </source>
</evidence>
<dbReference type="Proteomes" id="UP000026962">
    <property type="component" value="Chromosome 10"/>
</dbReference>
<keyword evidence="2" id="KW-0372">Hormone</keyword>
<keyword evidence="3 5" id="KW-0732">Signal</keyword>
<evidence type="ECO:0000256" key="5">
    <source>
        <dbReference type="SAM" id="SignalP"/>
    </source>
</evidence>
<keyword evidence="7" id="KW-1185">Reference proteome</keyword>
<protein>
    <recommendedName>
        <fullName evidence="8">Rapid ALkalinization Factor family protein</fullName>
    </recommendedName>
</protein>
<evidence type="ECO:0000313" key="7">
    <source>
        <dbReference type="Proteomes" id="UP000026962"/>
    </source>
</evidence>
<dbReference type="GO" id="GO:0009506">
    <property type="term" value="C:plasmodesma"/>
    <property type="evidence" value="ECO:0007669"/>
    <property type="project" value="TreeGrafter"/>
</dbReference>
<evidence type="ECO:0000256" key="4">
    <source>
        <dbReference type="ARBA" id="ARBA00023157"/>
    </source>
</evidence>
<sequence>MARRCILPLLLLLVLLTVAVATSSASAYADDGVTMMRRVLDDANVAAPAPAPAPGPAGAGNATTVAGNTTSGYISYDALFADRVPCSLRGASYYNCQPGAEANPYTRGCSAITQCRG</sequence>
<dbReference type="PANTHER" id="PTHR33136">
    <property type="entry name" value="RAPID ALKALINIZATION FACTOR-LIKE"/>
    <property type="match status" value="1"/>
</dbReference>
<feature type="chain" id="PRO_5002367347" description="Rapid ALkalinization Factor family protein" evidence="5">
    <location>
        <begin position="22"/>
        <end position="117"/>
    </location>
</feature>
<dbReference type="GO" id="GO:0005179">
    <property type="term" value="F:hormone activity"/>
    <property type="evidence" value="ECO:0007669"/>
    <property type="project" value="UniProtKB-KW"/>
</dbReference>
<reference evidence="6" key="2">
    <citation type="submission" date="2018-05" db="EMBL/GenBank/DDBJ databases">
        <title>OpunRS2 (Oryza punctata Reference Sequence Version 2).</title>
        <authorList>
            <person name="Zhang J."/>
            <person name="Kudrna D."/>
            <person name="Lee S."/>
            <person name="Talag J."/>
            <person name="Welchert J."/>
            <person name="Wing R.A."/>
        </authorList>
    </citation>
    <scope>NUCLEOTIDE SEQUENCE [LARGE SCALE GENOMIC DNA]</scope>
</reference>